<reference evidence="1 2" key="1">
    <citation type="submission" date="2021-06" db="EMBL/GenBank/DDBJ databases">
        <authorList>
            <person name="Kallberg Y."/>
            <person name="Tangrot J."/>
            <person name="Rosling A."/>
        </authorList>
    </citation>
    <scope>NUCLEOTIDE SEQUENCE [LARGE SCALE GENOMIC DNA]</scope>
    <source>
        <strain evidence="1 2">120-4 pot B 10/14</strain>
    </source>
</reference>
<proteinExistence type="predicted"/>
<dbReference type="Proteomes" id="UP000789901">
    <property type="component" value="Unassembled WGS sequence"/>
</dbReference>
<sequence length="43" mass="5031">MDQRKEETIGINAILELKNLVVNPIKNSFKEILTREHIIARIE</sequence>
<comment type="caution">
    <text evidence="1">The sequence shown here is derived from an EMBL/GenBank/DDBJ whole genome shotgun (WGS) entry which is preliminary data.</text>
</comment>
<organism evidence="1 2">
    <name type="scientific">Gigaspora margarita</name>
    <dbReference type="NCBI Taxonomy" id="4874"/>
    <lineage>
        <taxon>Eukaryota</taxon>
        <taxon>Fungi</taxon>
        <taxon>Fungi incertae sedis</taxon>
        <taxon>Mucoromycota</taxon>
        <taxon>Glomeromycotina</taxon>
        <taxon>Glomeromycetes</taxon>
        <taxon>Diversisporales</taxon>
        <taxon>Gigasporaceae</taxon>
        <taxon>Gigaspora</taxon>
    </lineage>
</organism>
<dbReference type="EMBL" id="CAJVQB010000039">
    <property type="protein sequence ID" value="CAG8460353.1"/>
    <property type="molecule type" value="Genomic_DNA"/>
</dbReference>
<protein>
    <submittedName>
        <fullName evidence="1">19692_t:CDS:1</fullName>
    </submittedName>
</protein>
<accession>A0ABM8VW01</accession>
<evidence type="ECO:0000313" key="2">
    <source>
        <dbReference type="Proteomes" id="UP000789901"/>
    </source>
</evidence>
<name>A0ABM8VW01_GIGMA</name>
<keyword evidence="2" id="KW-1185">Reference proteome</keyword>
<gene>
    <name evidence="1" type="ORF">GMARGA_LOCUS273</name>
</gene>
<evidence type="ECO:0000313" key="1">
    <source>
        <dbReference type="EMBL" id="CAG8460353.1"/>
    </source>
</evidence>